<dbReference type="Proteomes" id="UP000305848">
    <property type="component" value="Unassembled WGS sequence"/>
</dbReference>
<organism evidence="1 2">
    <name type="scientific">Ilyomonas limi</name>
    <dbReference type="NCBI Taxonomy" id="2575867"/>
    <lineage>
        <taxon>Bacteria</taxon>
        <taxon>Pseudomonadati</taxon>
        <taxon>Bacteroidota</taxon>
        <taxon>Chitinophagia</taxon>
        <taxon>Chitinophagales</taxon>
        <taxon>Chitinophagaceae</taxon>
        <taxon>Ilyomonas</taxon>
    </lineage>
</organism>
<name>A0A4U3L437_9BACT</name>
<dbReference type="Pfam" id="PF19268">
    <property type="entry name" value="CIS_TMP"/>
    <property type="match status" value="1"/>
</dbReference>
<dbReference type="InterPro" id="IPR045538">
    <property type="entry name" value="CIS_TMP"/>
</dbReference>
<protein>
    <submittedName>
        <fullName evidence="1">Uncharacterized protein</fullName>
    </submittedName>
</protein>
<evidence type="ECO:0000313" key="1">
    <source>
        <dbReference type="EMBL" id="TKK69878.1"/>
    </source>
</evidence>
<evidence type="ECO:0000313" key="2">
    <source>
        <dbReference type="Proteomes" id="UP000305848"/>
    </source>
</evidence>
<reference evidence="1 2" key="1">
    <citation type="submission" date="2019-05" db="EMBL/GenBank/DDBJ databases">
        <title>Panacibacter sp. strain 17mud1-8 Genome sequencing and assembly.</title>
        <authorList>
            <person name="Chhetri G."/>
        </authorList>
    </citation>
    <scope>NUCLEOTIDE SEQUENCE [LARGE SCALE GENOMIC DNA]</scope>
    <source>
        <strain evidence="1 2">17mud1-8</strain>
    </source>
</reference>
<proteinExistence type="predicted"/>
<dbReference type="RefSeq" id="WP_137261100.1">
    <property type="nucleotide sequence ID" value="NZ_SZQL01000004.1"/>
</dbReference>
<keyword evidence="2" id="KW-1185">Reference proteome</keyword>
<gene>
    <name evidence="1" type="ORF">FC093_07320</name>
</gene>
<dbReference type="AlphaFoldDB" id="A0A4U3L437"/>
<sequence>MTIDVTIRKQKIKVVTTSEQYALQIRKHLNDRLQYDLITVLETIFSGKLSSDEYITIDKLKIDLGTITPDVFEQHFVELIAPKLKTALQKLAEQNGSSLFNEETNAAIAGLHSNSKQAQEIKALLYFLEHGIYPWWYKKEEQETPTTLLANLSKEATDTLLLSILSIQKSSSDAGRKVIERLFIHLSETRNESIIHQLLSLYHSSALTNNVEALIDNKQDLIQLFSITVKEFYKNVFQLIIDENTEKDRNAINSFIDQLSKRYKIFTEESRREVDLSNSTNTLKDTLDLNKKKQASTSSKTEQEGIYISNAGLVLLHPFLPPFFKASGLLNTQDQFISVAARQKAAVLLYYLQCNDEQYKEWEMAFNKIICGIPVEDILPAGIAIAKNEQEECRALLQSMVDYWDALKGASIEAVQNTFILREGKITLKEDHWLLQVERTGVDILLERLPWSYSTTKLPWLNQLIYTEW</sequence>
<comment type="caution">
    <text evidence="1">The sequence shown here is derived from an EMBL/GenBank/DDBJ whole genome shotgun (WGS) entry which is preliminary data.</text>
</comment>
<accession>A0A4U3L437</accession>
<dbReference type="OrthoDB" id="1488184at2"/>
<dbReference type="EMBL" id="SZQL01000004">
    <property type="protein sequence ID" value="TKK69878.1"/>
    <property type="molecule type" value="Genomic_DNA"/>
</dbReference>